<feature type="region of interest" description="Disordered" evidence="3">
    <location>
        <begin position="250"/>
        <end position="270"/>
    </location>
</feature>
<dbReference type="Proteomes" id="UP000054558">
    <property type="component" value="Unassembled WGS sequence"/>
</dbReference>
<dbReference type="Gene3D" id="3.80.10.10">
    <property type="entry name" value="Ribonuclease Inhibitor"/>
    <property type="match status" value="1"/>
</dbReference>
<evidence type="ECO:0000313" key="5">
    <source>
        <dbReference type="Proteomes" id="UP000054558"/>
    </source>
</evidence>
<dbReference type="OMA" id="FHDVTCG"/>
<dbReference type="InterPro" id="IPR032675">
    <property type="entry name" value="LRR_dom_sf"/>
</dbReference>
<keyword evidence="5" id="KW-1185">Reference proteome</keyword>
<name>A0A1Y1IIJ2_KLENI</name>
<evidence type="ECO:0000313" key="4">
    <source>
        <dbReference type="EMBL" id="GAQ90523.1"/>
    </source>
</evidence>
<keyword evidence="1" id="KW-0433">Leucine-rich repeat</keyword>
<dbReference type="PANTHER" id="PTHR15454">
    <property type="entry name" value="NISCHARIN RELATED"/>
    <property type="match status" value="1"/>
</dbReference>
<dbReference type="OrthoDB" id="549245at2759"/>
<protein>
    <submittedName>
        <fullName evidence="4">Uncharacterized protein</fullName>
    </submittedName>
</protein>
<sequence>MESPSAAESSQSAVGILLSTIADRNLSSDILENGTGPDIEDGVKQLQHVRLDRENIVSISGEILPLLPNITNLYLQQNRIESLLPLASATNLRFLTVAGNKLTSTRGLEKLTKLLFLDVSDNLIASLNPGADLPTGLSFLDLRNNPCCSDLTLTKQVCEALPDLRTLNGQNLDEESELDDDGPSVHSGGAHHLGEEDLESPGADGGLTAESREMIQRSRKRVEQDREDSLETISELRHLQANTAVRLKELQLQTGEQSGKQQPSSSSEHS</sequence>
<dbReference type="InterPro" id="IPR001611">
    <property type="entry name" value="Leu-rich_rpt"/>
</dbReference>
<proteinExistence type="predicted"/>
<feature type="region of interest" description="Disordered" evidence="3">
    <location>
        <begin position="173"/>
        <end position="229"/>
    </location>
</feature>
<evidence type="ECO:0000256" key="3">
    <source>
        <dbReference type="SAM" id="MobiDB-lite"/>
    </source>
</evidence>
<feature type="compositionally biased region" description="Acidic residues" evidence="3">
    <location>
        <begin position="173"/>
        <end position="182"/>
    </location>
</feature>
<dbReference type="SUPFAM" id="SSF52058">
    <property type="entry name" value="L domain-like"/>
    <property type="match status" value="1"/>
</dbReference>
<dbReference type="EMBL" id="DF237600">
    <property type="protein sequence ID" value="GAQ90523.1"/>
    <property type="molecule type" value="Genomic_DNA"/>
</dbReference>
<keyword evidence="2" id="KW-0677">Repeat</keyword>
<dbReference type="STRING" id="105231.A0A1Y1IIJ2"/>
<feature type="compositionally biased region" description="Polar residues" evidence="3">
    <location>
        <begin position="251"/>
        <end position="270"/>
    </location>
</feature>
<feature type="compositionally biased region" description="Basic and acidic residues" evidence="3">
    <location>
        <begin position="210"/>
        <end position="229"/>
    </location>
</feature>
<organism evidence="4 5">
    <name type="scientific">Klebsormidium nitens</name>
    <name type="common">Green alga</name>
    <name type="synonym">Ulothrix nitens</name>
    <dbReference type="NCBI Taxonomy" id="105231"/>
    <lineage>
        <taxon>Eukaryota</taxon>
        <taxon>Viridiplantae</taxon>
        <taxon>Streptophyta</taxon>
        <taxon>Klebsormidiophyceae</taxon>
        <taxon>Klebsormidiales</taxon>
        <taxon>Klebsormidiaceae</taxon>
        <taxon>Klebsormidium</taxon>
    </lineage>
</organism>
<evidence type="ECO:0000256" key="2">
    <source>
        <dbReference type="ARBA" id="ARBA00022737"/>
    </source>
</evidence>
<dbReference type="PROSITE" id="PS51450">
    <property type="entry name" value="LRR"/>
    <property type="match status" value="3"/>
</dbReference>
<gene>
    <name evidence="4" type="ORF">KFL_006510070</name>
</gene>
<evidence type="ECO:0000256" key="1">
    <source>
        <dbReference type="ARBA" id="ARBA00022614"/>
    </source>
</evidence>
<dbReference type="AlphaFoldDB" id="A0A1Y1IIJ2"/>
<accession>A0A1Y1IIJ2</accession>
<reference evidence="4 5" key="1">
    <citation type="journal article" date="2014" name="Nat. Commun.">
        <title>Klebsormidium flaccidum genome reveals primary factors for plant terrestrial adaptation.</title>
        <authorList>
            <person name="Hori K."/>
            <person name="Maruyama F."/>
            <person name="Fujisawa T."/>
            <person name="Togashi T."/>
            <person name="Yamamoto N."/>
            <person name="Seo M."/>
            <person name="Sato S."/>
            <person name="Yamada T."/>
            <person name="Mori H."/>
            <person name="Tajima N."/>
            <person name="Moriyama T."/>
            <person name="Ikeuchi M."/>
            <person name="Watanabe M."/>
            <person name="Wada H."/>
            <person name="Kobayashi K."/>
            <person name="Saito M."/>
            <person name="Masuda T."/>
            <person name="Sasaki-Sekimoto Y."/>
            <person name="Mashiguchi K."/>
            <person name="Awai K."/>
            <person name="Shimojima M."/>
            <person name="Masuda S."/>
            <person name="Iwai M."/>
            <person name="Nobusawa T."/>
            <person name="Narise T."/>
            <person name="Kondo S."/>
            <person name="Saito H."/>
            <person name="Sato R."/>
            <person name="Murakawa M."/>
            <person name="Ihara Y."/>
            <person name="Oshima-Yamada Y."/>
            <person name="Ohtaka K."/>
            <person name="Satoh M."/>
            <person name="Sonobe K."/>
            <person name="Ishii M."/>
            <person name="Ohtani R."/>
            <person name="Kanamori-Sato M."/>
            <person name="Honoki R."/>
            <person name="Miyazaki D."/>
            <person name="Mochizuki H."/>
            <person name="Umetsu J."/>
            <person name="Higashi K."/>
            <person name="Shibata D."/>
            <person name="Kamiya Y."/>
            <person name="Sato N."/>
            <person name="Nakamura Y."/>
            <person name="Tabata S."/>
            <person name="Ida S."/>
            <person name="Kurokawa K."/>
            <person name="Ohta H."/>
        </authorList>
    </citation>
    <scope>NUCLEOTIDE SEQUENCE [LARGE SCALE GENOMIC DNA]</scope>
    <source>
        <strain evidence="4 5">NIES-2285</strain>
    </source>
</reference>